<sequence>MAVDKIMKDLDNCRDSKVGFQSFVSLTDTPQERVLWSNEHLGAVPLLSRAEQDLACSSFAHAPLASLYPRLTQSQGEQRSRYRYIQEAAGAPFCLSISPALTAQGAKVFRPRRTTGEHK</sequence>
<name>L9KWP0_TUPCH</name>
<dbReference type="InParanoid" id="L9KWP0"/>
<gene>
    <name evidence="1" type="ORF">TREES_T100015987</name>
</gene>
<proteinExistence type="predicted"/>
<protein>
    <submittedName>
        <fullName evidence="1">Protein S100-A10</fullName>
    </submittedName>
</protein>
<evidence type="ECO:0000313" key="1">
    <source>
        <dbReference type="EMBL" id="ELW65572.1"/>
    </source>
</evidence>
<reference evidence="2" key="1">
    <citation type="submission" date="2012-07" db="EMBL/GenBank/DDBJ databases">
        <title>Genome of the Chinese tree shrew, a rising model animal genetically related to primates.</title>
        <authorList>
            <person name="Zhang G."/>
            <person name="Fan Y."/>
            <person name="Yao Y."/>
            <person name="Huang Z."/>
        </authorList>
    </citation>
    <scope>NUCLEOTIDE SEQUENCE [LARGE SCALE GENOMIC DNA]</scope>
</reference>
<accession>L9KWP0</accession>
<reference evidence="2" key="2">
    <citation type="journal article" date="2013" name="Nat. Commun.">
        <title>Genome of the Chinese tree shrew.</title>
        <authorList>
            <person name="Fan Y."/>
            <person name="Huang Z.Y."/>
            <person name="Cao C.C."/>
            <person name="Chen C.S."/>
            <person name="Chen Y.X."/>
            <person name="Fan D.D."/>
            <person name="He J."/>
            <person name="Hou H.L."/>
            <person name="Hu L."/>
            <person name="Hu X.T."/>
            <person name="Jiang X.T."/>
            <person name="Lai R."/>
            <person name="Lang Y.S."/>
            <person name="Liang B."/>
            <person name="Liao S.G."/>
            <person name="Mu D."/>
            <person name="Ma Y.Y."/>
            <person name="Niu Y.Y."/>
            <person name="Sun X.Q."/>
            <person name="Xia J.Q."/>
            <person name="Xiao J."/>
            <person name="Xiong Z.Q."/>
            <person name="Xu L."/>
            <person name="Yang L."/>
            <person name="Zhang Y."/>
            <person name="Zhao W."/>
            <person name="Zhao X.D."/>
            <person name="Zheng Y.T."/>
            <person name="Zhou J.M."/>
            <person name="Zhu Y.B."/>
            <person name="Zhang G.J."/>
            <person name="Wang J."/>
            <person name="Yao Y.G."/>
        </authorList>
    </citation>
    <scope>NUCLEOTIDE SEQUENCE [LARGE SCALE GENOMIC DNA]</scope>
</reference>
<dbReference type="STRING" id="246437.L9KWP0"/>
<keyword evidence="2" id="KW-1185">Reference proteome</keyword>
<evidence type="ECO:0000313" key="2">
    <source>
        <dbReference type="Proteomes" id="UP000011518"/>
    </source>
</evidence>
<dbReference type="Proteomes" id="UP000011518">
    <property type="component" value="Unassembled WGS sequence"/>
</dbReference>
<dbReference type="eggNOG" id="ENOG502S6TB">
    <property type="taxonomic scope" value="Eukaryota"/>
</dbReference>
<dbReference type="EMBL" id="KB320683">
    <property type="protein sequence ID" value="ELW65572.1"/>
    <property type="molecule type" value="Genomic_DNA"/>
</dbReference>
<organism evidence="1 2">
    <name type="scientific">Tupaia chinensis</name>
    <name type="common">Chinese tree shrew</name>
    <name type="synonym">Tupaia belangeri chinensis</name>
    <dbReference type="NCBI Taxonomy" id="246437"/>
    <lineage>
        <taxon>Eukaryota</taxon>
        <taxon>Metazoa</taxon>
        <taxon>Chordata</taxon>
        <taxon>Craniata</taxon>
        <taxon>Vertebrata</taxon>
        <taxon>Euteleostomi</taxon>
        <taxon>Mammalia</taxon>
        <taxon>Eutheria</taxon>
        <taxon>Euarchontoglires</taxon>
        <taxon>Scandentia</taxon>
        <taxon>Tupaiidae</taxon>
        <taxon>Tupaia</taxon>
    </lineage>
</organism>
<dbReference type="AlphaFoldDB" id="L9KWP0"/>